<dbReference type="AlphaFoldDB" id="A0AA38M9V8"/>
<proteinExistence type="predicted"/>
<sequence length="116" mass="13153">MWARIASSPLVFAENKSIHLTAPLPPPFAPENSPQNVKYAPLAPFPVHRNNSRKPFAVHWHQVRMAFCRRPLPFPRYITSPIFGSAHIAAVKVGSEPARRFCPLYGRQQERRAGSR</sequence>
<evidence type="ECO:0000313" key="1">
    <source>
        <dbReference type="EMBL" id="KAJ3648082.1"/>
    </source>
</evidence>
<organism evidence="1 2">
    <name type="scientific">Zophobas morio</name>
    <dbReference type="NCBI Taxonomy" id="2755281"/>
    <lineage>
        <taxon>Eukaryota</taxon>
        <taxon>Metazoa</taxon>
        <taxon>Ecdysozoa</taxon>
        <taxon>Arthropoda</taxon>
        <taxon>Hexapoda</taxon>
        <taxon>Insecta</taxon>
        <taxon>Pterygota</taxon>
        <taxon>Neoptera</taxon>
        <taxon>Endopterygota</taxon>
        <taxon>Coleoptera</taxon>
        <taxon>Polyphaga</taxon>
        <taxon>Cucujiformia</taxon>
        <taxon>Tenebrionidae</taxon>
        <taxon>Zophobas</taxon>
    </lineage>
</organism>
<name>A0AA38M9V8_9CUCU</name>
<dbReference type="Proteomes" id="UP001168821">
    <property type="component" value="Unassembled WGS sequence"/>
</dbReference>
<gene>
    <name evidence="1" type="ORF">Zmor_019918</name>
</gene>
<keyword evidence="2" id="KW-1185">Reference proteome</keyword>
<evidence type="ECO:0000313" key="2">
    <source>
        <dbReference type="Proteomes" id="UP001168821"/>
    </source>
</evidence>
<accession>A0AA38M9V8</accession>
<dbReference type="EMBL" id="JALNTZ010000006">
    <property type="protein sequence ID" value="KAJ3648082.1"/>
    <property type="molecule type" value="Genomic_DNA"/>
</dbReference>
<reference evidence="1" key="1">
    <citation type="journal article" date="2023" name="G3 (Bethesda)">
        <title>Whole genome assemblies of Zophobas morio and Tenebrio molitor.</title>
        <authorList>
            <person name="Kaur S."/>
            <person name="Stinson S.A."/>
            <person name="diCenzo G.C."/>
        </authorList>
    </citation>
    <scope>NUCLEOTIDE SEQUENCE</scope>
    <source>
        <strain evidence="1">QUZm001</strain>
    </source>
</reference>
<protein>
    <submittedName>
        <fullName evidence="1">Uncharacterized protein</fullName>
    </submittedName>
</protein>
<comment type="caution">
    <text evidence="1">The sequence shown here is derived from an EMBL/GenBank/DDBJ whole genome shotgun (WGS) entry which is preliminary data.</text>
</comment>